<dbReference type="Proteomes" id="UP000241394">
    <property type="component" value="Chromosome LG20"/>
</dbReference>
<name>A0A2R6Q2K7_ACTCC</name>
<dbReference type="OrthoDB" id="1696863at2759"/>
<evidence type="ECO:0000313" key="2">
    <source>
        <dbReference type="EMBL" id="PSS01096.1"/>
    </source>
</evidence>
<evidence type="ECO:0000256" key="1">
    <source>
        <dbReference type="SAM" id="MobiDB-lite"/>
    </source>
</evidence>
<accession>A0A2R6Q2K7</accession>
<reference evidence="2 3" key="1">
    <citation type="submission" date="2017-07" db="EMBL/GenBank/DDBJ databases">
        <title>An improved, manually edited Actinidia chinensis var. chinensis (kiwifruit) genome highlights the challenges associated with draft genomes and gene prediction in plants.</title>
        <authorList>
            <person name="Pilkington S."/>
            <person name="Crowhurst R."/>
            <person name="Hilario E."/>
            <person name="Nardozza S."/>
            <person name="Fraser L."/>
            <person name="Peng Y."/>
            <person name="Gunaseelan K."/>
            <person name="Simpson R."/>
            <person name="Tahir J."/>
            <person name="Deroles S."/>
            <person name="Templeton K."/>
            <person name="Luo Z."/>
            <person name="Davy M."/>
            <person name="Cheng C."/>
            <person name="Mcneilage M."/>
            <person name="Scaglione D."/>
            <person name="Liu Y."/>
            <person name="Zhang Q."/>
            <person name="Datson P."/>
            <person name="De Silva N."/>
            <person name="Gardiner S."/>
            <person name="Bassett H."/>
            <person name="Chagne D."/>
            <person name="Mccallum J."/>
            <person name="Dzierzon H."/>
            <person name="Deng C."/>
            <person name="Wang Y.-Y."/>
            <person name="Barron N."/>
            <person name="Manako K."/>
            <person name="Bowen J."/>
            <person name="Foster T."/>
            <person name="Erridge Z."/>
            <person name="Tiffin H."/>
            <person name="Waite C."/>
            <person name="Davies K."/>
            <person name="Grierson E."/>
            <person name="Laing W."/>
            <person name="Kirk R."/>
            <person name="Chen X."/>
            <person name="Wood M."/>
            <person name="Montefiori M."/>
            <person name="Brummell D."/>
            <person name="Schwinn K."/>
            <person name="Catanach A."/>
            <person name="Fullerton C."/>
            <person name="Li D."/>
            <person name="Meiyalaghan S."/>
            <person name="Nieuwenhuizen N."/>
            <person name="Read N."/>
            <person name="Prakash R."/>
            <person name="Hunter D."/>
            <person name="Zhang H."/>
            <person name="Mckenzie M."/>
            <person name="Knabel M."/>
            <person name="Harris A."/>
            <person name="Allan A."/>
            <person name="Chen A."/>
            <person name="Janssen B."/>
            <person name="Plunkett B."/>
            <person name="Dwamena C."/>
            <person name="Voogd C."/>
            <person name="Leif D."/>
            <person name="Lafferty D."/>
            <person name="Souleyre E."/>
            <person name="Varkonyi-Gasic E."/>
            <person name="Gambi F."/>
            <person name="Hanley J."/>
            <person name="Yao J.-L."/>
            <person name="Cheung J."/>
            <person name="David K."/>
            <person name="Warren B."/>
            <person name="Marsh K."/>
            <person name="Snowden K."/>
            <person name="Lin-Wang K."/>
            <person name="Brian L."/>
            <person name="Martinez-Sanchez M."/>
            <person name="Wang M."/>
            <person name="Ileperuma N."/>
            <person name="Macnee N."/>
            <person name="Campin R."/>
            <person name="Mcatee P."/>
            <person name="Drummond R."/>
            <person name="Espley R."/>
            <person name="Ireland H."/>
            <person name="Wu R."/>
            <person name="Atkinson R."/>
            <person name="Karunairetnam S."/>
            <person name="Bulley S."/>
            <person name="Chunkath S."/>
            <person name="Hanley Z."/>
            <person name="Storey R."/>
            <person name="Thrimawithana A."/>
            <person name="Thomson S."/>
            <person name="David C."/>
            <person name="Testolin R."/>
        </authorList>
    </citation>
    <scope>NUCLEOTIDE SEQUENCE [LARGE SCALE GENOMIC DNA]</scope>
    <source>
        <strain evidence="3">cv. Red5</strain>
        <tissue evidence="2">Young leaf</tissue>
    </source>
</reference>
<dbReference type="InParanoid" id="A0A2R6Q2K7"/>
<feature type="compositionally biased region" description="Low complexity" evidence="1">
    <location>
        <begin position="27"/>
        <end position="36"/>
    </location>
</feature>
<evidence type="ECO:0000313" key="3">
    <source>
        <dbReference type="Proteomes" id="UP000241394"/>
    </source>
</evidence>
<dbReference type="PANTHER" id="PTHR35099:SF2">
    <property type="entry name" value="OS02G0182700 PROTEIN"/>
    <property type="match status" value="1"/>
</dbReference>
<keyword evidence="3" id="KW-1185">Reference proteome</keyword>
<feature type="compositionally biased region" description="Low complexity" evidence="1">
    <location>
        <begin position="92"/>
        <end position="103"/>
    </location>
</feature>
<dbReference type="EMBL" id="NKQK01000020">
    <property type="protein sequence ID" value="PSS01096.1"/>
    <property type="molecule type" value="Genomic_DNA"/>
</dbReference>
<sequence>MTTDEWVTAALTDDAVVVDLLLRLKQSSDSSSSQHLKPPPAWGHRRPRSKPPAATSRKERESMRFSPTTPLSWSSGGGASDCSDESCRPSDRSSGSRSKGISSEITATATINKRLTRKKTFAELKEEESLLLKERLHLKKELATLSVALEEQKAKSENLKRLKLDLHLQSACKIDASSSACTLARIVPLPLPPTTTAHQDLPPPFSRKVETEIKTEESCFILPDLNMTPFEDNSGYESLYGLS</sequence>
<dbReference type="AlphaFoldDB" id="A0A2R6Q2K7"/>
<feature type="compositionally biased region" description="Polar residues" evidence="1">
    <location>
        <begin position="65"/>
        <end position="74"/>
    </location>
</feature>
<reference evidence="3" key="2">
    <citation type="journal article" date="2018" name="BMC Genomics">
        <title>A manually annotated Actinidia chinensis var. chinensis (kiwifruit) genome highlights the challenges associated with draft genomes and gene prediction in plants.</title>
        <authorList>
            <person name="Pilkington S.M."/>
            <person name="Crowhurst R."/>
            <person name="Hilario E."/>
            <person name="Nardozza S."/>
            <person name="Fraser L."/>
            <person name="Peng Y."/>
            <person name="Gunaseelan K."/>
            <person name="Simpson R."/>
            <person name="Tahir J."/>
            <person name="Deroles S.C."/>
            <person name="Templeton K."/>
            <person name="Luo Z."/>
            <person name="Davy M."/>
            <person name="Cheng C."/>
            <person name="McNeilage M."/>
            <person name="Scaglione D."/>
            <person name="Liu Y."/>
            <person name="Zhang Q."/>
            <person name="Datson P."/>
            <person name="De Silva N."/>
            <person name="Gardiner S.E."/>
            <person name="Bassett H."/>
            <person name="Chagne D."/>
            <person name="McCallum J."/>
            <person name="Dzierzon H."/>
            <person name="Deng C."/>
            <person name="Wang Y.Y."/>
            <person name="Barron L."/>
            <person name="Manako K."/>
            <person name="Bowen J."/>
            <person name="Foster T.M."/>
            <person name="Erridge Z.A."/>
            <person name="Tiffin H."/>
            <person name="Waite C.N."/>
            <person name="Davies K.M."/>
            <person name="Grierson E.P."/>
            <person name="Laing W.A."/>
            <person name="Kirk R."/>
            <person name="Chen X."/>
            <person name="Wood M."/>
            <person name="Montefiori M."/>
            <person name="Brummell D.A."/>
            <person name="Schwinn K.E."/>
            <person name="Catanach A."/>
            <person name="Fullerton C."/>
            <person name="Li D."/>
            <person name="Meiyalaghan S."/>
            <person name="Nieuwenhuizen N."/>
            <person name="Read N."/>
            <person name="Prakash R."/>
            <person name="Hunter D."/>
            <person name="Zhang H."/>
            <person name="McKenzie M."/>
            <person name="Knabel M."/>
            <person name="Harris A."/>
            <person name="Allan A.C."/>
            <person name="Gleave A."/>
            <person name="Chen A."/>
            <person name="Janssen B.J."/>
            <person name="Plunkett B."/>
            <person name="Ampomah-Dwamena C."/>
            <person name="Voogd C."/>
            <person name="Leif D."/>
            <person name="Lafferty D."/>
            <person name="Souleyre E.J.F."/>
            <person name="Varkonyi-Gasic E."/>
            <person name="Gambi F."/>
            <person name="Hanley J."/>
            <person name="Yao J.L."/>
            <person name="Cheung J."/>
            <person name="David K.M."/>
            <person name="Warren B."/>
            <person name="Marsh K."/>
            <person name="Snowden K.C."/>
            <person name="Lin-Wang K."/>
            <person name="Brian L."/>
            <person name="Martinez-Sanchez M."/>
            <person name="Wang M."/>
            <person name="Ileperuma N."/>
            <person name="Macnee N."/>
            <person name="Campin R."/>
            <person name="McAtee P."/>
            <person name="Drummond R.S.M."/>
            <person name="Espley R.V."/>
            <person name="Ireland H.S."/>
            <person name="Wu R."/>
            <person name="Atkinson R.G."/>
            <person name="Karunairetnam S."/>
            <person name="Bulley S."/>
            <person name="Chunkath S."/>
            <person name="Hanley Z."/>
            <person name="Storey R."/>
            <person name="Thrimawithana A.H."/>
            <person name="Thomson S."/>
            <person name="David C."/>
            <person name="Testolin R."/>
            <person name="Huang H."/>
            <person name="Hellens R.P."/>
            <person name="Schaffer R.J."/>
        </authorList>
    </citation>
    <scope>NUCLEOTIDE SEQUENCE [LARGE SCALE GENOMIC DNA]</scope>
    <source>
        <strain evidence="3">cv. Red5</strain>
    </source>
</reference>
<feature type="region of interest" description="Disordered" evidence="1">
    <location>
        <begin position="27"/>
        <end position="105"/>
    </location>
</feature>
<dbReference type="FunCoup" id="A0A2R6Q2K7">
    <property type="interactions" value="966"/>
</dbReference>
<organism evidence="2 3">
    <name type="scientific">Actinidia chinensis var. chinensis</name>
    <name type="common">Chinese soft-hair kiwi</name>
    <dbReference type="NCBI Taxonomy" id="1590841"/>
    <lineage>
        <taxon>Eukaryota</taxon>
        <taxon>Viridiplantae</taxon>
        <taxon>Streptophyta</taxon>
        <taxon>Embryophyta</taxon>
        <taxon>Tracheophyta</taxon>
        <taxon>Spermatophyta</taxon>
        <taxon>Magnoliopsida</taxon>
        <taxon>eudicotyledons</taxon>
        <taxon>Gunneridae</taxon>
        <taxon>Pentapetalae</taxon>
        <taxon>asterids</taxon>
        <taxon>Ericales</taxon>
        <taxon>Actinidiaceae</taxon>
        <taxon>Actinidia</taxon>
    </lineage>
</organism>
<dbReference type="OMA" id="ACKIDAS"/>
<comment type="caution">
    <text evidence="2">The sequence shown here is derived from an EMBL/GenBank/DDBJ whole genome shotgun (WGS) entry which is preliminary data.</text>
</comment>
<proteinExistence type="predicted"/>
<protein>
    <submittedName>
        <fullName evidence="2">Drebrin-like protein</fullName>
    </submittedName>
</protein>
<dbReference type="Gramene" id="PSS01096">
    <property type="protein sequence ID" value="PSS01096"/>
    <property type="gene ID" value="CEY00_Acc22454"/>
</dbReference>
<dbReference type="PANTHER" id="PTHR35099">
    <property type="entry name" value="OS02G0182700 PROTEIN"/>
    <property type="match status" value="1"/>
</dbReference>
<gene>
    <name evidence="2" type="ORF">CEY00_Acc22454</name>
</gene>